<gene>
    <name evidence="2" type="ORF">IWH25_09905</name>
</gene>
<dbReference type="Proteomes" id="UP000663444">
    <property type="component" value="Chromosome"/>
</dbReference>
<feature type="domain" description="Methyltransferase" evidence="1">
    <location>
        <begin position="39"/>
        <end position="133"/>
    </location>
</feature>
<dbReference type="PANTHER" id="PTHR42912:SF80">
    <property type="entry name" value="METHYLTRANSFERASE DOMAIN-CONTAINING PROTEIN"/>
    <property type="match status" value="1"/>
</dbReference>
<keyword evidence="2" id="KW-0808">Transferase</keyword>
<organism evidence="2 3">
    <name type="scientific">Azospira restricta</name>
    <dbReference type="NCBI Taxonomy" id="404405"/>
    <lineage>
        <taxon>Bacteria</taxon>
        <taxon>Pseudomonadati</taxon>
        <taxon>Pseudomonadota</taxon>
        <taxon>Betaproteobacteria</taxon>
        <taxon>Rhodocyclales</taxon>
        <taxon>Rhodocyclaceae</taxon>
        <taxon>Azospira</taxon>
    </lineage>
</organism>
<name>A0A974SSM1_9RHOO</name>
<dbReference type="CDD" id="cd02440">
    <property type="entry name" value="AdoMet_MTases"/>
    <property type="match status" value="1"/>
</dbReference>
<dbReference type="AlphaFoldDB" id="A0A974SSM1"/>
<protein>
    <submittedName>
        <fullName evidence="2">Methyltransferase domain-containing protein</fullName>
    </submittedName>
</protein>
<dbReference type="Gene3D" id="3.40.50.150">
    <property type="entry name" value="Vaccinia Virus protein VP39"/>
    <property type="match status" value="1"/>
</dbReference>
<keyword evidence="3" id="KW-1185">Reference proteome</keyword>
<evidence type="ECO:0000313" key="3">
    <source>
        <dbReference type="Proteomes" id="UP000663444"/>
    </source>
</evidence>
<dbReference type="SUPFAM" id="SSF53335">
    <property type="entry name" value="S-adenosyl-L-methionine-dependent methyltransferases"/>
    <property type="match status" value="1"/>
</dbReference>
<dbReference type="EMBL" id="CP064781">
    <property type="protein sequence ID" value="QRJ65697.1"/>
    <property type="molecule type" value="Genomic_DNA"/>
</dbReference>
<dbReference type="InterPro" id="IPR029063">
    <property type="entry name" value="SAM-dependent_MTases_sf"/>
</dbReference>
<dbReference type="InterPro" id="IPR041698">
    <property type="entry name" value="Methyltransf_25"/>
</dbReference>
<reference evidence="2" key="1">
    <citation type="submission" date="2020-11" db="EMBL/GenBank/DDBJ databases">
        <title>Azospira restricta DSM 18626 genome sequence.</title>
        <authorList>
            <person name="Moe W.M."/>
        </authorList>
    </citation>
    <scope>NUCLEOTIDE SEQUENCE</scope>
    <source>
        <strain evidence="2">DSM 18626</strain>
    </source>
</reference>
<dbReference type="GO" id="GO:0008168">
    <property type="term" value="F:methyltransferase activity"/>
    <property type="evidence" value="ECO:0007669"/>
    <property type="project" value="UniProtKB-KW"/>
</dbReference>
<proteinExistence type="predicted"/>
<evidence type="ECO:0000259" key="1">
    <source>
        <dbReference type="Pfam" id="PF13649"/>
    </source>
</evidence>
<accession>A0A974SSM1</accession>
<sequence length="202" mass="21631">MPLGWAAPIYDWYCPKLGLGPKFRAATIALAKLRPGMKVLEVGCGTGVLTRLAAAAVGPQGAAVGIDPAPEMIAVARQKAEAGAQFRLAVIEDLPFADASFDVAFASAMLHHLPPATKDAGLREVFRVLRPGGRLVVVDLDRPANPLWWLLFFPLLAWPMTASNLRGEIPGFLARAGFAPVVRHGRWLQLLSFWTADKGGAS</sequence>
<keyword evidence="2" id="KW-0489">Methyltransferase</keyword>
<dbReference type="GO" id="GO:0032259">
    <property type="term" value="P:methylation"/>
    <property type="evidence" value="ECO:0007669"/>
    <property type="project" value="UniProtKB-KW"/>
</dbReference>
<dbReference type="KEGG" id="ares:IWH25_09905"/>
<dbReference type="PANTHER" id="PTHR42912">
    <property type="entry name" value="METHYLTRANSFERASE"/>
    <property type="match status" value="1"/>
</dbReference>
<dbReference type="InterPro" id="IPR050508">
    <property type="entry name" value="Methyltransf_Superfamily"/>
</dbReference>
<evidence type="ECO:0000313" key="2">
    <source>
        <dbReference type="EMBL" id="QRJ65697.1"/>
    </source>
</evidence>
<dbReference type="Pfam" id="PF13649">
    <property type="entry name" value="Methyltransf_25"/>
    <property type="match status" value="1"/>
</dbReference>